<protein>
    <recommendedName>
        <fullName evidence="4">WW domain-containing protein</fullName>
    </recommendedName>
</protein>
<dbReference type="RefSeq" id="XP_040760430.1">
    <property type="nucleotide sequence ID" value="XM_040914658.1"/>
</dbReference>
<evidence type="ECO:0000313" key="2">
    <source>
        <dbReference type="EMBL" id="KZT02690.1"/>
    </source>
</evidence>
<feature type="transmembrane region" description="Helical" evidence="1">
    <location>
        <begin position="381"/>
        <end position="402"/>
    </location>
</feature>
<dbReference type="EMBL" id="KV427650">
    <property type="protein sequence ID" value="KZT02690.1"/>
    <property type="molecule type" value="Genomic_DNA"/>
</dbReference>
<feature type="transmembrane region" description="Helical" evidence="1">
    <location>
        <begin position="470"/>
        <end position="488"/>
    </location>
</feature>
<feature type="transmembrane region" description="Helical" evidence="1">
    <location>
        <begin position="409"/>
        <end position="431"/>
    </location>
</feature>
<proteinExistence type="predicted"/>
<keyword evidence="3" id="KW-1185">Reference proteome</keyword>
<dbReference type="InParanoid" id="A0A165CEX7"/>
<dbReference type="Proteomes" id="UP000076871">
    <property type="component" value="Unassembled WGS sequence"/>
</dbReference>
<keyword evidence="1" id="KW-0812">Transmembrane</keyword>
<evidence type="ECO:0000313" key="3">
    <source>
        <dbReference type="Proteomes" id="UP000076871"/>
    </source>
</evidence>
<organism evidence="2 3">
    <name type="scientific">Laetiporus sulphureus 93-53</name>
    <dbReference type="NCBI Taxonomy" id="1314785"/>
    <lineage>
        <taxon>Eukaryota</taxon>
        <taxon>Fungi</taxon>
        <taxon>Dikarya</taxon>
        <taxon>Basidiomycota</taxon>
        <taxon>Agaricomycotina</taxon>
        <taxon>Agaricomycetes</taxon>
        <taxon>Polyporales</taxon>
        <taxon>Laetiporus</taxon>
    </lineage>
</organism>
<keyword evidence="1" id="KW-1133">Transmembrane helix</keyword>
<accession>A0A165CEX7</accession>
<sequence>MLRTYIKQATAEGSYLRAKPSHPSKALFSHIPTMHFSTERYVSASALSEFSDMSSGDMGSPERLPPAYCEEGSIQPITAIQNERYDNNEVLQPGSVTVPAGVHSTALPKEHPNIPQGWTQHIHPEGARYYVNSSEFVPIVTDASIVKPEIFQQLFASIENVRILAGNCGFTLPATCELYLHVEEGRQGCRYYLVDHDTQTEFWLQEVQSESLNLPDATSIEHLKHVLSEHYWTHVEYFPHRAVGPRLCQELAEILYHATADQMTSDSSTFPYDAEQCTKFLHLLEAKTADNVYMICTIARIWSSIFRHRFTQFHGEAHARLCRFQQRFVPFAHNGRLIRLCSVLLFGTPHRLSKELELQYIDGVVYHMHWHKFMSSLKKNWLFSSAVSATLLLASVCLRGLAAGTISQILALLSNGTSLGALATSVGLLYFHAAAEDMAADAVAEHLSAIESHSCGFVLTAVTYSLPQALIFWSMLAIALHIVLIAATG</sequence>
<dbReference type="AlphaFoldDB" id="A0A165CEX7"/>
<reference evidence="2 3" key="1">
    <citation type="journal article" date="2016" name="Mol. Biol. Evol.">
        <title>Comparative Genomics of Early-Diverging Mushroom-Forming Fungi Provides Insights into the Origins of Lignocellulose Decay Capabilities.</title>
        <authorList>
            <person name="Nagy L.G."/>
            <person name="Riley R."/>
            <person name="Tritt A."/>
            <person name="Adam C."/>
            <person name="Daum C."/>
            <person name="Floudas D."/>
            <person name="Sun H."/>
            <person name="Yadav J.S."/>
            <person name="Pangilinan J."/>
            <person name="Larsson K.H."/>
            <person name="Matsuura K."/>
            <person name="Barry K."/>
            <person name="Labutti K."/>
            <person name="Kuo R."/>
            <person name="Ohm R.A."/>
            <person name="Bhattacharya S.S."/>
            <person name="Shirouzu T."/>
            <person name="Yoshinaga Y."/>
            <person name="Martin F.M."/>
            <person name="Grigoriev I.V."/>
            <person name="Hibbett D.S."/>
        </authorList>
    </citation>
    <scope>NUCLEOTIDE SEQUENCE [LARGE SCALE GENOMIC DNA]</scope>
    <source>
        <strain evidence="2 3">93-53</strain>
    </source>
</reference>
<evidence type="ECO:0008006" key="4">
    <source>
        <dbReference type="Google" id="ProtNLM"/>
    </source>
</evidence>
<keyword evidence="1" id="KW-0472">Membrane</keyword>
<gene>
    <name evidence="2" type="ORF">LAESUDRAFT_815120</name>
</gene>
<dbReference type="OrthoDB" id="2674421at2759"/>
<evidence type="ECO:0000256" key="1">
    <source>
        <dbReference type="SAM" id="Phobius"/>
    </source>
</evidence>
<dbReference type="GeneID" id="63831685"/>
<name>A0A165CEX7_9APHY</name>